<keyword evidence="3" id="KW-1185">Reference proteome</keyword>
<dbReference type="EMBL" id="JACHWZ010000018">
    <property type="protein sequence ID" value="MBB3062667.1"/>
    <property type="molecule type" value="Genomic_DNA"/>
</dbReference>
<gene>
    <name evidence="2" type="ORF">FHS09_003516</name>
</gene>
<dbReference type="AlphaFoldDB" id="A0A7W4ZAE5"/>
<dbReference type="InterPro" id="IPR016919">
    <property type="entry name" value="UCP029416_PTP"/>
</dbReference>
<evidence type="ECO:0000313" key="2">
    <source>
        <dbReference type="EMBL" id="MBB3062667.1"/>
    </source>
</evidence>
<evidence type="ECO:0000259" key="1">
    <source>
        <dbReference type="SMART" id="SM00226"/>
    </source>
</evidence>
<feature type="domain" description="Phosphotyrosine protein phosphatase I" evidence="1">
    <location>
        <begin position="1"/>
        <end position="103"/>
    </location>
</feature>
<sequence>MNLLFVCSENRLRSPTAEAVFSYYRGVNALGAGINPAAARTVSRDLIEWADRVFVMETFHRELLLEKYPDLLNDRRLVCLNIPDRFAYMDPELVELLESGVSEYLRPD</sequence>
<dbReference type="RefSeq" id="WP_183462145.1">
    <property type="nucleotide sequence ID" value="NZ_JACHWZ010000018.1"/>
</dbReference>
<proteinExistence type="predicted"/>
<protein>
    <recommendedName>
        <fullName evidence="1">Phosphotyrosine protein phosphatase I domain-containing protein</fullName>
    </recommendedName>
</protein>
<reference evidence="2 3" key="1">
    <citation type="submission" date="2020-08" db="EMBL/GenBank/DDBJ databases">
        <title>Genomic Encyclopedia of Type Strains, Phase III (KMG-III): the genomes of soil and plant-associated and newly described type strains.</title>
        <authorList>
            <person name="Whitman W."/>
        </authorList>
    </citation>
    <scope>NUCLEOTIDE SEQUENCE [LARGE SCALE GENOMIC DNA]</scope>
    <source>
        <strain evidence="2 3">CECT 8799</strain>
    </source>
</reference>
<dbReference type="SUPFAM" id="SSF52788">
    <property type="entry name" value="Phosphotyrosine protein phosphatases I"/>
    <property type="match status" value="1"/>
</dbReference>
<organism evidence="2 3">
    <name type="scientific">Microbulbifer rhizosphaerae</name>
    <dbReference type="NCBI Taxonomy" id="1562603"/>
    <lineage>
        <taxon>Bacteria</taxon>
        <taxon>Pseudomonadati</taxon>
        <taxon>Pseudomonadota</taxon>
        <taxon>Gammaproteobacteria</taxon>
        <taxon>Cellvibrionales</taxon>
        <taxon>Microbulbiferaceae</taxon>
        <taxon>Microbulbifer</taxon>
    </lineage>
</organism>
<dbReference type="PIRSF" id="PIRSF029416">
    <property type="entry name" value="UCP029416_PTP"/>
    <property type="match status" value="1"/>
</dbReference>
<dbReference type="Proteomes" id="UP000535937">
    <property type="component" value="Unassembled WGS sequence"/>
</dbReference>
<dbReference type="Gene3D" id="3.40.50.2300">
    <property type="match status" value="1"/>
</dbReference>
<dbReference type="InterPro" id="IPR036196">
    <property type="entry name" value="Ptyr_pPase_sf"/>
</dbReference>
<evidence type="ECO:0000313" key="3">
    <source>
        <dbReference type="Proteomes" id="UP000535937"/>
    </source>
</evidence>
<name>A0A7W4ZAE5_9GAMM</name>
<accession>A0A7W4ZAE5</accession>
<comment type="caution">
    <text evidence="2">The sequence shown here is derived from an EMBL/GenBank/DDBJ whole genome shotgun (WGS) entry which is preliminary data.</text>
</comment>
<dbReference type="InterPro" id="IPR023485">
    <property type="entry name" value="Ptyr_pPase"/>
</dbReference>
<dbReference type="SMART" id="SM00226">
    <property type="entry name" value="LMWPc"/>
    <property type="match status" value="1"/>
</dbReference>